<evidence type="ECO:0000256" key="2">
    <source>
        <dbReference type="ARBA" id="ARBA00009677"/>
    </source>
</evidence>
<dbReference type="InterPro" id="IPR020013">
    <property type="entry name" value="Flagellar_FlgE/F/G"/>
</dbReference>
<dbReference type="PROSITE" id="PS00588">
    <property type="entry name" value="FLAGELLA_BB_ROD"/>
    <property type="match status" value="1"/>
</dbReference>
<feature type="domain" description="Flagellar basal body rod protein N-terminal" evidence="5">
    <location>
        <begin position="8"/>
        <end position="35"/>
    </location>
</feature>
<evidence type="ECO:0000313" key="8">
    <source>
        <dbReference type="EMBL" id="MQN01421.1"/>
    </source>
</evidence>
<dbReference type="InterPro" id="IPR053967">
    <property type="entry name" value="LlgE_F_G-like_D1"/>
</dbReference>
<dbReference type="Proteomes" id="UP000460257">
    <property type="component" value="Unassembled WGS sequence"/>
</dbReference>
<keyword evidence="8" id="KW-0282">Flagellum</keyword>
<dbReference type="GO" id="GO:0071978">
    <property type="term" value="P:bacterial-type flagellum-dependent swarming motility"/>
    <property type="evidence" value="ECO:0007669"/>
    <property type="project" value="TreeGrafter"/>
</dbReference>
<keyword evidence="8" id="KW-0969">Cilium</keyword>
<accession>A0A6N7J093</accession>
<sequence>MMKSLFSGVAGLKTHQSKMDVIGNNIANVNTTAFKSTSTTFQDVMYQTMSNASGGTSTKGGVNARQIGLGVTTAANKISITTQGSSESTGDGLDLRLVDKQSTNFFIVSDGSSNLFTRAGSFYVDGNGNLAMTSTGYLVQGWQVDSTASPKTIKRDTVSPLKVMSAEHKTSDPEQTTKAYASGIVDANDSNVTGTSGHIMSLTFYDSLGYAYTAKFNIKSGENKSGTDGNVSDNGFTIELNSITSDSKTNSNGVPFDLYDEYVTNKVSPNSSETDILKAQSELFGSASGVSVDSYQLDASQYTVEKNGGNFIIKTGTGTDQMTATLTGTSIGSGDINSMKITFSGAATSTSVSLATVFPSLSSVASNYSGKQVDVSFDYNTQSLKVKSNAATYDMYFNTSNGTFHQLSARTDKGEESKGTSVTLNVTKLGKQFTKDITIDFSTLLNYDNGGSSTAGLNRGTVSDGSDGAGKKIGQMTGLTIQNDGQIFASYSNGNTELLGQIPVARFANASGLESLGNNCYQTTLNSGSFDGIGQEITSDGSSMNSGYLEMSNVDLAQEFTQMITTQRGFQANSRIITVSDTMLEELTNLKR</sequence>
<proteinExistence type="inferred from homology"/>
<organism evidence="8 9">
    <name type="scientific">Candidatus Weimeria bifida</name>
    <dbReference type="NCBI Taxonomy" id="2599074"/>
    <lineage>
        <taxon>Bacteria</taxon>
        <taxon>Bacillati</taxon>
        <taxon>Bacillota</taxon>
        <taxon>Clostridia</taxon>
        <taxon>Lachnospirales</taxon>
        <taxon>Lachnospiraceae</taxon>
        <taxon>Candidatus Weimeria</taxon>
    </lineage>
</organism>
<comment type="subcellular location">
    <subcellularLocation>
        <location evidence="1 4">Bacterial flagellum basal body</location>
    </subcellularLocation>
</comment>
<evidence type="ECO:0000259" key="6">
    <source>
        <dbReference type="Pfam" id="PF06429"/>
    </source>
</evidence>
<name>A0A6N7J093_9FIRM</name>
<evidence type="ECO:0000256" key="4">
    <source>
        <dbReference type="RuleBase" id="RU362116"/>
    </source>
</evidence>
<evidence type="ECO:0000259" key="7">
    <source>
        <dbReference type="Pfam" id="PF22692"/>
    </source>
</evidence>
<reference evidence="8" key="1">
    <citation type="journal article" date="2020" name="Appl. Environ. Microbiol.">
        <title>Medium-Chain Fatty Acid Synthesis by 'Candidatus Weimeria bifida' gen. nov., sp. nov., and 'Candidatus Pseudoramibacter fermentans' sp. nov.</title>
        <authorList>
            <person name="Scarborough M.J."/>
            <person name="Myers K.S."/>
            <person name="Donohue T.J."/>
            <person name="Noguera D.R."/>
        </authorList>
    </citation>
    <scope>NUCLEOTIDE SEQUENCE</scope>
    <source>
        <strain evidence="8">LCO1.1</strain>
    </source>
</reference>
<comment type="caution">
    <text evidence="8">The sequence shown here is derived from an EMBL/GenBank/DDBJ whole genome shotgun (WGS) entry which is preliminary data.</text>
</comment>
<dbReference type="InterPro" id="IPR001444">
    <property type="entry name" value="Flag_bb_rod_N"/>
</dbReference>
<feature type="domain" description="Flagellar hook protein FlgE/F/G-like D1" evidence="7">
    <location>
        <begin position="104"/>
        <end position="148"/>
    </location>
</feature>
<dbReference type="SUPFAM" id="SSF117143">
    <property type="entry name" value="Flagellar hook protein flgE"/>
    <property type="match status" value="2"/>
</dbReference>
<evidence type="ECO:0000256" key="3">
    <source>
        <dbReference type="ARBA" id="ARBA00023143"/>
    </source>
</evidence>
<evidence type="ECO:0000313" key="9">
    <source>
        <dbReference type="Proteomes" id="UP000460257"/>
    </source>
</evidence>
<dbReference type="Pfam" id="PF06429">
    <property type="entry name" value="Flg_bbr_C"/>
    <property type="match status" value="1"/>
</dbReference>
<dbReference type="Pfam" id="PF00460">
    <property type="entry name" value="Flg_bb_rod"/>
    <property type="match status" value="1"/>
</dbReference>
<protein>
    <recommendedName>
        <fullName evidence="4">Flagellar hook protein FlgE</fullName>
    </recommendedName>
</protein>
<dbReference type="AlphaFoldDB" id="A0A6N7J093"/>
<dbReference type="GO" id="GO:0009424">
    <property type="term" value="C:bacterial-type flagellum hook"/>
    <property type="evidence" value="ECO:0007669"/>
    <property type="project" value="TreeGrafter"/>
</dbReference>
<comment type="function">
    <text evidence="4">A flexible structure which links the flagellar filament to the drive apparatus in the basal body.</text>
</comment>
<comment type="similarity">
    <text evidence="2 4">Belongs to the flagella basal body rod proteins family.</text>
</comment>
<feature type="domain" description="Flagellar basal-body/hook protein C-terminal" evidence="6">
    <location>
        <begin position="546"/>
        <end position="590"/>
    </location>
</feature>
<dbReference type="InterPro" id="IPR010930">
    <property type="entry name" value="Flg_bb/hook_C_dom"/>
</dbReference>
<gene>
    <name evidence="8" type="ORF">FRC54_05760</name>
</gene>
<dbReference type="PANTHER" id="PTHR30435">
    <property type="entry name" value="FLAGELLAR PROTEIN"/>
    <property type="match status" value="1"/>
</dbReference>
<keyword evidence="8" id="KW-0966">Cell projection</keyword>
<keyword evidence="9" id="KW-1185">Reference proteome</keyword>
<dbReference type="EMBL" id="VOGC01000006">
    <property type="protein sequence ID" value="MQN01421.1"/>
    <property type="molecule type" value="Genomic_DNA"/>
</dbReference>
<dbReference type="NCBIfam" id="TIGR03506">
    <property type="entry name" value="FlgEFG_subfam"/>
    <property type="match status" value="2"/>
</dbReference>
<dbReference type="GO" id="GO:0005829">
    <property type="term" value="C:cytosol"/>
    <property type="evidence" value="ECO:0007669"/>
    <property type="project" value="TreeGrafter"/>
</dbReference>
<dbReference type="PANTHER" id="PTHR30435:SF1">
    <property type="entry name" value="FLAGELLAR HOOK PROTEIN FLGE"/>
    <property type="match status" value="1"/>
</dbReference>
<evidence type="ECO:0000259" key="5">
    <source>
        <dbReference type="Pfam" id="PF00460"/>
    </source>
</evidence>
<dbReference type="Pfam" id="PF22692">
    <property type="entry name" value="LlgE_F_G_D1"/>
    <property type="match status" value="1"/>
</dbReference>
<dbReference type="InterPro" id="IPR019776">
    <property type="entry name" value="Flagellar_basal_body_rod_CS"/>
</dbReference>
<dbReference type="InterPro" id="IPR037925">
    <property type="entry name" value="FlgE/F/G-like"/>
</dbReference>
<dbReference type="GO" id="GO:0009425">
    <property type="term" value="C:bacterial-type flagellum basal body"/>
    <property type="evidence" value="ECO:0007669"/>
    <property type="project" value="UniProtKB-SubCell"/>
</dbReference>
<evidence type="ECO:0000256" key="1">
    <source>
        <dbReference type="ARBA" id="ARBA00004117"/>
    </source>
</evidence>
<keyword evidence="3 4" id="KW-0975">Bacterial flagellum</keyword>